<dbReference type="PANTHER" id="PTHR13019">
    <property type="entry name" value="GOLGI APPARATUS MEMBRANE PROTEIN TVP23"/>
    <property type="match status" value="1"/>
</dbReference>
<keyword evidence="4 6" id="KW-1133">Transmembrane helix</keyword>
<dbReference type="STRING" id="946362.F2U3T2"/>
<proteinExistence type="inferred from homology"/>
<dbReference type="GO" id="GO:0016192">
    <property type="term" value="P:vesicle-mediated transport"/>
    <property type="evidence" value="ECO:0007669"/>
    <property type="project" value="TreeGrafter"/>
</dbReference>
<gene>
    <name evidence="7" type="ORF">PTSG_02946</name>
</gene>
<accession>F2U3T2</accession>
<keyword evidence="5 6" id="KW-0472">Membrane</keyword>
<dbReference type="GeneID" id="16077044"/>
<dbReference type="FunCoup" id="F2U3T2">
    <property type="interactions" value="1359"/>
</dbReference>
<dbReference type="OrthoDB" id="2151161at2759"/>
<dbReference type="eggNOG" id="KOG3195">
    <property type="taxonomic scope" value="Eukaryota"/>
</dbReference>
<comment type="similarity">
    <text evidence="2 6">Belongs to the TVP23 family.</text>
</comment>
<dbReference type="EMBL" id="GL832960">
    <property type="protein sequence ID" value="EGD82276.1"/>
    <property type="molecule type" value="Genomic_DNA"/>
</dbReference>
<keyword evidence="3 6" id="KW-0812">Transmembrane</keyword>
<feature type="transmembrane region" description="Helical" evidence="6">
    <location>
        <begin position="109"/>
        <end position="129"/>
    </location>
</feature>
<sequence>MDNTNRSSNGLGGLAQGWRHPRVVFFHMLFKLGALLTYIFCTVFSSSFIINFIVITVLIACDFWMVKNVSGRFLVGLRWWNQIDDEGNSKWRFESRKGGDPPDASESRLFWWSLYIFTFIWGVLGFFALIRLRLSYLLVVVIAILLNSSNVVGYRKCQRNATNQRQDVASAYISSHITQSLTQAVTSQLFRGQAASNNNNNNNNNNNARPSA</sequence>
<comment type="subcellular location">
    <subcellularLocation>
        <location evidence="1 6">Membrane</location>
        <topology evidence="1 6">Multi-pass membrane protein</topology>
    </subcellularLocation>
</comment>
<dbReference type="PANTHER" id="PTHR13019:SF7">
    <property type="entry name" value="GOLGI APPARATUS MEMBRANE PROTEIN TVP23"/>
    <property type="match status" value="1"/>
</dbReference>
<dbReference type="Proteomes" id="UP000007799">
    <property type="component" value="Unassembled WGS sequence"/>
</dbReference>
<organism evidence="8">
    <name type="scientific">Salpingoeca rosetta (strain ATCC 50818 / BSB-021)</name>
    <dbReference type="NCBI Taxonomy" id="946362"/>
    <lineage>
        <taxon>Eukaryota</taxon>
        <taxon>Choanoflagellata</taxon>
        <taxon>Craspedida</taxon>
        <taxon>Salpingoecidae</taxon>
        <taxon>Salpingoeca</taxon>
    </lineage>
</organism>
<evidence type="ECO:0000256" key="4">
    <source>
        <dbReference type="ARBA" id="ARBA00022989"/>
    </source>
</evidence>
<feature type="transmembrane region" description="Helical" evidence="6">
    <location>
        <begin position="136"/>
        <end position="154"/>
    </location>
</feature>
<evidence type="ECO:0000256" key="2">
    <source>
        <dbReference type="ARBA" id="ARBA00005467"/>
    </source>
</evidence>
<protein>
    <recommendedName>
        <fullName evidence="6">Golgi apparatus membrane protein TVP23 homolog</fullName>
    </recommendedName>
</protein>
<dbReference type="OMA" id="FEWMIVA"/>
<dbReference type="AlphaFoldDB" id="F2U3T2"/>
<dbReference type="RefSeq" id="XP_004996459.1">
    <property type="nucleotide sequence ID" value="XM_004996402.1"/>
</dbReference>
<evidence type="ECO:0000256" key="3">
    <source>
        <dbReference type="ARBA" id="ARBA00022692"/>
    </source>
</evidence>
<evidence type="ECO:0000313" key="7">
    <source>
        <dbReference type="EMBL" id="EGD82276.1"/>
    </source>
</evidence>
<dbReference type="InterPro" id="IPR008564">
    <property type="entry name" value="TVP23-like"/>
</dbReference>
<evidence type="ECO:0000256" key="6">
    <source>
        <dbReference type="RuleBase" id="RU361206"/>
    </source>
</evidence>
<dbReference type="Pfam" id="PF05832">
    <property type="entry name" value="DUF846"/>
    <property type="match status" value="1"/>
</dbReference>
<dbReference type="GO" id="GO:0009306">
    <property type="term" value="P:protein secretion"/>
    <property type="evidence" value="ECO:0007669"/>
    <property type="project" value="TreeGrafter"/>
</dbReference>
<evidence type="ECO:0000256" key="1">
    <source>
        <dbReference type="ARBA" id="ARBA00004141"/>
    </source>
</evidence>
<name>F2U3T2_SALR5</name>
<dbReference type="KEGG" id="sre:PTSG_02946"/>
<evidence type="ECO:0000313" key="8">
    <source>
        <dbReference type="Proteomes" id="UP000007799"/>
    </source>
</evidence>
<reference evidence="7" key="1">
    <citation type="submission" date="2009-08" db="EMBL/GenBank/DDBJ databases">
        <title>Annotation of Salpingoeca rosetta.</title>
        <authorList>
            <consortium name="The Broad Institute Genome Sequencing Platform"/>
            <person name="Russ C."/>
            <person name="Cuomo C."/>
            <person name="Burger G."/>
            <person name="Gray M.W."/>
            <person name="Holland P.W.H."/>
            <person name="King N."/>
            <person name="Lang F.B.F."/>
            <person name="Roger A.J."/>
            <person name="Ruiz-Trillo I."/>
            <person name="Young S.K."/>
            <person name="Zeng Q."/>
            <person name="Gargeya S."/>
            <person name="Alvarado L."/>
            <person name="Berlin A."/>
            <person name="Chapman S.B."/>
            <person name="Chen Z."/>
            <person name="Freedman E."/>
            <person name="Gellesch M."/>
            <person name="Goldberg J."/>
            <person name="Griggs A."/>
            <person name="Gujja S."/>
            <person name="Heilman E."/>
            <person name="Heiman D."/>
            <person name="Howarth C."/>
            <person name="Mehta T."/>
            <person name="Neiman D."/>
            <person name="Pearson M."/>
            <person name="Roberts A."/>
            <person name="Saif S."/>
            <person name="Shea T."/>
            <person name="Shenoy N."/>
            <person name="Sisk P."/>
            <person name="Stolte C."/>
            <person name="Sykes S."/>
            <person name="White J."/>
            <person name="Yandava C."/>
            <person name="Haas B."/>
            <person name="Nusbaum C."/>
            <person name="Birren B."/>
        </authorList>
    </citation>
    <scope>NUCLEOTIDE SEQUENCE [LARGE SCALE GENOMIC DNA]</scope>
    <source>
        <strain evidence="7">ATCC 50818</strain>
    </source>
</reference>
<dbReference type="InParanoid" id="F2U3T2"/>
<evidence type="ECO:0000256" key="5">
    <source>
        <dbReference type="ARBA" id="ARBA00023136"/>
    </source>
</evidence>
<keyword evidence="8" id="KW-1185">Reference proteome</keyword>
<dbReference type="GO" id="GO:0000139">
    <property type="term" value="C:Golgi membrane"/>
    <property type="evidence" value="ECO:0007669"/>
    <property type="project" value="TreeGrafter"/>
</dbReference>